<keyword evidence="7" id="KW-1185">Reference proteome</keyword>
<dbReference type="Gene3D" id="3.40.50.300">
    <property type="entry name" value="P-loop containing nucleotide triphosphate hydrolases"/>
    <property type="match status" value="1"/>
</dbReference>
<accession>A0A3R8RXV6</accession>
<evidence type="ECO:0000256" key="3">
    <source>
        <dbReference type="PROSITE-ProRule" id="PRU00289"/>
    </source>
</evidence>
<dbReference type="GO" id="GO:0003677">
    <property type="term" value="F:DNA binding"/>
    <property type="evidence" value="ECO:0007669"/>
    <property type="project" value="InterPro"/>
</dbReference>
<name>A0A3R8RXV6_9MICO</name>
<dbReference type="AlphaFoldDB" id="A0A3R8RXV6"/>
<dbReference type="PROSITE" id="PS50901">
    <property type="entry name" value="FTSK"/>
    <property type="match status" value="1"/>
</dbReference>
<dbReference type="InterPro" id="IPR050206">
    <property type="entry name" value="FtsK/SpoIIIE/SftA"/>
</dbReference>
<dbReference type="RefSeq" id="WP_126987757.1">
    <property type="nucleotide sequence ID" value="NZ_ML133856.1"/>
</dbReference>
<evidence type="ECO:0000256" key="1">
    <source>
        <dbReference type="ARBA" id="ARBA00022741"/>
    </source>
</evidence>
<dbReference type="Proteomes" id="UP000274327">
    <property type="component" value="Unassembled WGS sequence"/>
</dbReference>
<dbReference type="InterPro" id="IPR027417">
    <property type="entry name" value="P-loop_NTPase"/>
</dbReference>
<evidence type="ECO:0000313" key="7">
    <source>
        <dbReference type="Proteomes" id="UP000274327"/>
    </source>
</evidence>
<dbReference type="SUPFAM" id="SSF52540">
    <property type="entry name" value="P-loop containing nucleoside triphosphate hydrolases"/>
    <property type="match status" value="1"/>
</dbReference>
<sequence>MHTASLAFRFGLAELRWITAGLWGHVRWFHRFWFVVVMFTWLAADLLESWKPFAIVGAIALYFALWARFYPESYYRAISRPLWRRELWLDLIETWPLLMEECGLTSVVIDRAGEKHLRVPSIDSKHWRHNELVLAPGLLTGQTVEDFQAVADRLRTTVGATHIRVTGDLSPTLSFTFGDALAETVNRGLPDAGEPWDGHSVWMGVDTTDDDWWLRIAGTHTLVAGSSGSGKASLVWGVTIGLGPAIARGEAQVHGIDLKGGVELGMGKSLFTRYAVTPAEAVVVLEDAVEAMSARLERMAGNTRQHTASTDEPLVVVLIDEVAALTSYIEDRDLKNRARTAMSLLCSQGRAVGYTVVACLQDPRKETIPNRGLFTQMVGLRLRDREETSMVLGDGAIASGALCHKIPLSSPGIGYVVPEDGSEPVRVRAAFVDDDLIRAAAERFPAPSTIPVVLPEPTEKPRSSRARTRTKPDTEGTAS</sequence>
<keyword evidence="1 3" id="KW-0547">Nucleotide-binding</keyword>
<evidence type="ECO:0000256" key="2">
    <source>
        <dbReference type="ARBA" id="ARBA00022840"/>
    </source>
</evidence>
<organism evidence="6 7">
    <name type="scientific">Brachybacterium paraconglomeratum</name>
    <dbReference type="NCBI Taxonomy" id="173362"/>
    <lineage>
        <taxon>Bacteria</taxon>
        <taxon>Bacillati</taxon>
        <taxon>Actinomycetota</taxon>
        <taxon>Actinomycetes</taxon>
        <taxon>Micrococcales</taxon>
        <taxon>Dermabacteraceae</taxon>
        <taxon>Brachybacterium</taxon>
    </lineage>
</organism>
<feature type="compositionally biased region" description="Basic and acidic residues" evidence="4">
    <location>
        <begin position="470"/>
        <end position="479"/>
    </location>
</feature>
<dbReference type="GO" id="GO:0005524">
    <property type="term" value="F:ATP binding"/>
    <property type="evidence" value="ECO:0007669"/>
    <property type="project" value="UniProtKB-UniRule"/>
</dbReference>
<evidence type="ECO:0000313" key="6">
    <source>
        <dbReference type="EMBL" id="RRR18330.1"/>
    </source>
</evidence>
<proteinExistence type="predicted"/>
<keyword evidence="2 3" id="KW-0067">ATP-binding</keyword>
<dbReference type="EMBL" id="QOCI01000008">
    <property type="protein sequence ID" value="RRR18330.1"/>
    <property type="molecule type" value="Genomic_DNA"/>
</dbReference>
<dbReference type="PANTHER" id="PTHR22683:SF41">
    <property type="entry name" value="DNA TRANSLOCASE FTSK"/>
    <property type="match status" value="1"/>
</dbReference>
<dbReference type="PANTHER" id="PTHR22683">
    <property type="entry name" value="SPORULATION PROTEIN RELATED"/>
    <property type="match status" value="1"/>
</dbReference>
<dbReference type="InterPro" id="IPR002543">
    <property type="entry name" value="FtsK_dom"/>
</dbReference>
<protein>
    <recommendedName>
        <fullName evidence="5">FtsK domain-containing protein</fullName>
    </recommendedName>
</protein>
<feature type="region of interest" description="Disordered" evidence="4">
    <location>
        <begin position="448"/>
        <end position="479"/>
    </location>
</feature>
<gene>
    <name evidence="6" type="ORF">DS079_11360</name>
</gene>
<comment type="caution">
    <text evidence="6">The sequence shown here is derived from an EMBL/GenBank/DDBJ whole genome shotgun (WGS) entry which is preliminary data.</text>
</comment>
<feature type="domain" description="FtsK" evidence="5">
    <location>
        <begin position="198"/>
        <end position="389"/>
    </location>
</feature>
<evidence type="ECO:0000256" key="4">
    <source>
        <dbReference type="SAM" id="MobiDB-lite"/>
    </source>
</evidence>
<feature type="binding site" evidence="3">
    <location>
        <begin position="225"/>
        <end position="232"/>
    </location>
    <ligand>
        <name>ATP</name>
        <dbReference type="ChEBI" id="CHEBI:30616"/>
    </ligand>
</feature>
<dbReference type="GeneID" id="78121619"/>
<evidence type="ECO:0000259" key="5">
    <source>
        <dbReference type="PROSITE" id="PS50901"/>
    </source>
</evidence>
<reference evidence="6 7" key="1">
    <citation type="submission" date="2018-07" db="EMBL/GenBank/DDBJ databases">
        <title>Brachybacteriurn paraconglorneratum KCTC 9916.</title>
        <authorList>
            <person name="Li Y."/>
        </authorList>
    </citation>
    <scope>NUCLEOTIDE SEQUENCE [LARGE SCALE GENOMIC DNA]</scope>
    <source>
        <strain evidence="6 7">KCTC 9916</strain>
    </source>
</reference>